<proteinExistence type="predicted"/>
<protein>
    <recommendedName>
        <fullName evidence="3">DUF116 domain-containing protein</fullName>
    </recommendedName>
</protein>
<keyword evidence="1" id="KW-1133">Transmembrane helix</keyword>
<name>A0A645BMW3_9ZZZZ</name>
<dbReference type="PANTHER" id="PTHR43801">
    <property type="entry name" value="NUCLEOTIDE-BINDING PROTEIN-RELATED"/>
    <property type="match status" value="1"/>
</dbReference>
<feature type="transmembrane region" description="Helical" evidence="1">
    <location>
        <begin position="44"/>
        <end position="72"/>
    </location>
</feature>
<comment type="caution">
    <text evidence="2">The sequence shown here is derived from an EMBL/GenBank/DDBJ whole genome shotgun (WGS) entry which is preliminary data.</text>
</comment>
<sequence length="260" mass="28691">MVEVMFKPKKRVFIALASLGIFFAGVFAYLLWRVSLPGLAGINQYLPIVVGLLGVLVIIAFFVGVCGIVLAILGVPVLTLLHGWAWNAINLLFPLAVFLGRIFRMPRIKIEQSFIEVSNHLVRNQGIKVPASKILILTPHCIQLDTCPHKITRDIKNCRRCGRCSVGLLLDLADKYGVNMAVATGGTLARQVVKTIRPKAIIAVACERDLTSGIQDVFPLPVIGVLNERPYGPCFNTRVDISKVEDTIKYFLKNEDKNGQ</sequence>
<dbReference type="Pfam" id="PF01976">
    <property type="entry name" value="DUF116"/>
    <property type="match status" value="1"/>
</dbReference>
<accession>A0A645BMW3</accession>
<dbReference type="AlphaFoldDB" id="A0A645BMW3"/>
<evidence type="ECO:0000256" key="1">
    <source>
        <dbReference type="SAM" id="Phobius"/>
    </source>
</evidence>
<gene>
    <name evidence="2" type="ORF">SDC9_113421</name>
</gene>
<reference evidence="2" key="1">
    <citation type="submission" date="2019-08" db="EMBL/GenBank/DDBJ databases">
        <authorList>
            <person name="Kucharzyk K."/>
            <person name="Murdoch R.W."/>
            <person name="Higgins S."/>
            <person name="Loffler F."/>
        </authorList>
    </citation>
    <scope>NUCLEOTIDE SEQUENCE</scope>
</reference>
<feature type="transmembrane region" description="Helical" evidence="1">
    <location>
        <begin position="84"/>
        <end position="103"/>
    </location>
</feature>
<keyword evidence="1" id="KW-0812">Transmembrane</keyword>
<feature type="transmembrane region" description="Helical" evidence="1">
    <location>
        <begin position="12"/>
        <end position="32"/>
    </location>
</feature>
<dbReference type="EMBL" id="VSSQ01021132">
    <property type="protein sequence ID" value="MPM66512.1"/>
    <property type="molecule type" value="Genomic_DNA"/>
</dbReference>
<evidence type="ECO:0000313" key="2">
    <source>
        <dbReference type="EMBL" id="MPM66512.1"/>
    </source>
</evidence>
<evidence type="ECO:0008006" key="3">
    <source>
        <dbReference type="Google" id="ProtNLM"/>
    </source>
</evidence>
<dbReference type="PANTHER" id="PTHR43801:SF1">
    <property type="entry name" value="POLYPRENYL SYNTHETASE"/>
    <property type="match status" value="1"/>
</dbReference>
<keyword evidence="1" id="KW-0472">Membrane</keyword>
<dbReference type="InterPro" id="IPR002829">
    <property type="entry name" value="DUF116"/>
</dbReference>
<organism evidence="2">
    <name type="scientific">bioreactor metagenome</name>
    <dbReference type="NCBI Taxonomy" id="1076179"/>
    <lineage>
        <taxon>unclassified sequences</taxon>
        <taxon>metagenomes</taxon>
        <taxon>ecological metagenomes</taxon>
    </lineage>
</organism>